<dbReference type="Gene3D" id="3.30.2350.10">
    <property type="entry name" value="Pseudouridine synthase"/>
    <property type="match status" value="1"/>
</dbReference>
<evidence type="ECO:0000256" key="1">
    <source>
        <dbReference type="ARBA" id="ARBA00000385"/>
    </source>
</evidence>
<dbReference type="AlphaFoldDB" id="A0A2M9ZCK8"/>
<protein>
    <recommendedName>
        <fullName evidence="5">tRNA pseudouridine synthase B</fullName>
        <ecNumber evidence="5">5.4.99.25</ecNumber>
    </recommendedName>
    <alternativeName>
        <fullName evidence="5">tRNA pseudouridine(55) synthase</fullName>
        <shortName evidence="5">Psi55 synthase</shortName>
    </alternativeName>
    <alternativeName>
        <fullName evidence="5">tRNA pseudouridylate synthase</fullName>
    </alternativeName>
    <alternativeName>
        <fullName evidence="5">tRNA-uridine isomerase</fullName>
    </alternativeName>
</protein>
<feature type="active site" description="Nucleophile" evidence="5">
    <location>
        <position position="52"/>
    </location>
</feature>
<comment type="caution">
    <text evidence="7">The sequence shown here is derived from an EMBL/GenBank/DDBJ whole genome shotgun (WGS) entry which is preliminary data.</text>
</comment>
<dbReference type="PANTHER" id="PTHR13767:SF2">
    <property type="entry name" value="PSEUDOURIDYLATE SYNTHASE TRUB1"/>
    <property type="match status" value="1"/>
</dbReference>
<accession>A0A2M9ZCK8</accession>
<dbReference type="InterPro" id="IPR014780">
    <property type="entry name" value="tRNA_psdUridine_synth_TruB"/>
</dbReference>
<dbReference type="PANTHER" id="PTHR13767">
    <property type="entry name" value="TRNA-PSEUDOURIDINE SYNTHASE"/>
    <property type="match status" value="1"/>
</dbReference>
<evidence type="ECO:0000313" key="7">
    <source>
        <dbReference type="EMBL" id="PJZ66175.1"/>
    </source>
</evidence>
<organism evidence="7 8">
    <name type="scientific">Leptospira wolffii</name>
    <dbReference type="NCBI Taxonomy" id="409998"/>
    <lineage>
        <taxon>Bacteria</taxon>
        <taxon>Pseudomonadati</taxon>
        <taxon>Spirochaetota</taxon>
        <taxon>Spirochaetia</taxon>
        <taxon>Leptospirales</taxon>
        <taxon>Leptospiraceae</taxon>
        <taxon>Leptospira</taxon>
    </lineage>
</organism>
<keyword evidence="3 5" id="KW-0819">tRNA processing</keyword>
<dbReference type="NCBIfam" id="TIGR00431">
    <property type="entry name" value="TruB"/>
    <property type="match status" value="1"/>
</dbReference>
<dbReference type="EMBL" id="NPDT01000002">
    <property type="protein sequence ID" value="PJZ66175.1"/>
    <property type="molecule type" value="Genomic_DNA"/>
</dbReference>
<comment type="similarity">
    <text evidence="2 5">Belongs to the pseudouridine synthase TruB family. Type 1 subfamily.</text>
</comment>
<proteinExistence type="inferred from homology"/>
<evidence type="ECO:0000256" key="2">
    <source>
        <dbReference type="ARBA" id="ARBA00005642"/>
    </source>
</evidence>
<gene>
    <name evidence="5 7" type="primary">truB</name>
    <name evidence="7" type="ORF">CH371_07750</name>
</gene>
<keyword evidence="4 5" id="KW-0413">Isomerase</keyword>
<evidence type="ECO:0000259" key="6">
    <source>
        <dbReference type="Pfam" id="PF01509"/>
    </source>
</evidence>
<evidence type="ECO:0000313" key="8">
    <source>
        <dbReference type="Proteomes" id="UP000231912"/>
    </source>
</evidence>
<dbReference type="InterPro" id="IPR002501">
    <property type="entry name" value="PsdUridine_synth_N"/>
</dbReference>
<evidence type="ECO:0000256" key="3">
    <source>
        <dbReference type="ARBA" id="ARBA00022694"/>
    </source>
</evidence>
<dbReference type="Pfam" id="PF01509">
    <property type="entry name" value="TruB_N"/>
    <property type="match status" value="1"/>
</dbReference>
<evidence type="ECO:0000256" key="5">
    <source>
        <dbReference type="HAMAP-Rule" id="MF_01080"/>
    </source>
</evidence>
<dbReference type="GO" id="GO:0003723">
    <property type="term" value="F:RNA binding"/>
    <property type="evidence" value="ECO:0007669"/>
    <property type="project" value="InterPro"/>
</dbReference>
<feature type="domain" description="Pseudouridine synthase II N-terminal" evidence="6">
    <location>
        <begin position="37"/>
        <end position="191"/>
    </location>
</feature>
<dbReference type="GO" id="GO:1990481">
    <property type="term" value="P:mRNA pseudouridine synthesis"/>
    <property type="evidence" value="ECO:0007669"/>
    <property type="project" value="TreeGrafter"/>
</dbReference>
<dbReference type="SUPFAM" id="SSF55120">
    <property type="entry name" value="Pseudouridine synthase"/>
    <property type="match status" value="1"/>
</dbReference>
<dbReference type="EC" id="5.4.99.25" evidence="5"/>
<name>A0A2M9ZCK8_9LEPT</name>
<comment type="function">
    <text evidence="5">Responsible for synthesis of pseudouridine from uracil-55 in the psi GC loop of transfer RNAs.</text>
</comment>
<dbReference type="RefSeq" id="WP_100758426.1">
    <property type="nucleotide sequence ID" value="NZ_NPDT01000002.1"/>
</dbReference>
<dbReference type="GO" id="GO:0031119">
    <property type="term" value="P:tRNA pseudouridine synthesis"/>
    <property type="evidence" value="ECO:0007669"/>
    <property type="project" value="UniProtKB-UniRule"/>
</dbReference>
<dbReference type="Proteomes" id="UP000231912">
    <property type="component" value="Unassembled WGS sequence"/>
</dbReference>
<dbReference type="GO" id="GO:0160148">
    <property type="term" value="F:tRNA pseudouridine(55) synthase activity"/>
    <property type="evidence" value="ECO:0007669"/>
    <property type="project" value="UniProtKB-EC"/>
</dbReference>
<sequence>MNPSDLQENRRIRTEFGFLLLDKPVGMTSSDLVLKAKKTLGLRKVGHTGTLDKAASGLMVLPVGTATSFSQFFLGREKEYKAEVQFGFSTDSGDREGLVIEDWENARIEKWYSESKSKFEKVLQEVPLWEEQVAPEVSALKVGGQRRAKLFREGVSVPPAIRKMKIFEFEAEGICPQGFVLRTRVSGGTYIRKLVMDIGEASGIPMCLKSLVRTKVGRLSLEQADTYEALLLGKAVIHPPEEILDIPGLEIPSTEVKDVFHGKKIKLDWIPAQEFLLTSPEGEILAYCKRDGLPGSVSYKYLKVFSKI</sequence>
<dbReference type="InterPro" id="IPR020103">
    <property type="entry name" value="PsdUridine_synth_cat_dom_sf"/>
</dbReference>
<reference evidence="7 8" key="1">
    <citation type="submission" date="2017-07" db="EMBL/GenBank/DDBJ databases">
        <title>Leptospira spp. isolated from tropical soils.</title>
        <authorList>
            <person name="Thibeaux R."/>
            <person name="Iraola G."/>
            <person name="Ferres I."/>
            <person name="Bierque E."/>
            <person name="Girault D."/>
            <person name="Soupe-Gilbert M.-E."/>
            <person name="Picardeau M."/>
            <person name="Goarant C."/>
        </authorList>
    </citation>
    <scope>NUCLEOTIDE SEQUENCE [LARGE SCALE GENOMIC DNA]</scope>
    <source>
        <strain evidence="7 8">FH2-C-A2</strain>
    </source>
</reference>
<evidence type="ECO:0000256" key="4">
    <source>
        <dbReference type="ARBA" id="ARBA00023235"/>
    </source>
</evidence>
<comment type="catalytic activity">
    <reaction evidence="1 5">
        <text>uridine(55) in tRNA = pseudouridine(55) in tRNA</text>
        <dbReference type="Rhea" id="RHEA:42532"/>
        <dbReference type="Rhea" id="RHEA-COMP:10101"/>
        <dbReference type="Rhea" id="RHEA-COMP:10102"/>
        <dbReference type="ChEBI" id="CHEBI:65314"/>
        <dbReference type="ChEBI" id="CHEBI:65315"/>
        <dbReference type="EC" id="5.4.99.25"/>
    </reaction>
</comment>
<dbReference type="HAMAP" id="MF_01080">
    <property type="entry name" value="TruB_bact"/>
    <property type="match status" value="1"/>
</dbReference>